<evidence type="ECO:0000313" key="1">
    <source>
        <dbReference type="EMBL" id="KAF5101167.1"/>
    </source>
</evidence>
<proteinExistence type="predicted"/>
<accession>A0ACB6V8A8</accession>
<gene>
    <name evidence="1" type="ORF">D0Z00_001013</name>
</gene>
<comment type="caution">
    <text evidence="1">The sequence shown here is derived from an EMBL/GenBank/DDBJ whole genome shotgun (WGS) entry which is preliminary data.</text>
</comment>
<protein>
    <submittedName>
        <fullName evidence="1">Uncharacterized protein</fullName>
    </submittedName>
</protein>
<name>A0ACB6V8A8_9ASCO</name>
<organism evidence="1 2">
    <name type="scientific">Geotrichum galactomycetum</name>
    <dbReference type="NCBI Taxonomy" id="27317"/>
    <lineage>
        <taxon>Eukaryota</taxon>
        <taxon>Fungi</taxon>
        <taxon>Dikarya</taxon>
        <taxon>Ascomycota</taxon>
        <taxon>Saccharomycotina</taxon>
        <taxon>Dipodascomycetes</taxon>
        <taxon>Dipodascales</taxon>
        <taxon>Dipodascaceae</taxon>
        <taxon>Geotrichum</taxon>
    </lineage>
</organism>
<evidence type="ECO:0000313" key="2">
    <source>
        <dbReference type="Proteomes" id="UP000744676"/>
    </source>
</evidence>
<sequence>MPVTNGFSAPVGLNHNAYHCGSEGCNEKFSSWPELQSHIKFTHKQLGCNFCGKLFNTPEALDLHVKEHDMENTHLLTHEWHCRECDNTSMASTFREKDSLISHYQQYHGFVPDTLQVQVQTPASADCLPPLSAITDSKQQQQFLQTLPQQPATQSLPHLPYNLPYNNSHLAPPQQQQLPTVREPLFKGHSIIDRITGSNYDAHRRIECPVEGCGYRFAREYDMKRHAKAVHPHVAIDDILAISRVSSEASAAAAAAAAQNNNNNNNNNTNNNSNTNSPHIANATNHLVNSTNNHPVSDVGNSHYNPAMPKFRFYMPPSNLTPHSDLSPASNHPPSSSSSSPASFQVKQEDVDDHQQHQQHQQQLPSLSQFQQQHQQHHHSHHHQPNSGHGNGLPSFDPALNLSGSPNGFDYLSSHDLSSLGGFHSVQMSHELLNEQNSANQHHHPHHPHPHHHHHQQQQHHHQNGFQQHYGQQRQQQLSQQHAGSNPARPSPQPTQSQQQKGDFERIDPMIVNGSV</sequence>
<keyword evidence="2" id="KW-1185">Reference proteome</keyword>
<dbReference type="Proteomes" id="UP000744676">
    <property type="component" value="Unassembled WGS sequence"/>
</dbReference>
<reference evidence="1 2" key="1">
    <citation type="journal article" date="2020" name="Front. Microbiol.">
        <title>Phenotypic and Genetic Characterization of the Cheese Ripening Yeast Geotrichum candidum.</title>
        <authorList>
            <person name="Perkins V."/>
            <person name="Vignola S."/>
            <person name="Lessard M.H."/>
            <person name="Plante P.L."/>
            <person name="Corbeil J."/>
            <person name="Dugat-Bony E."/>
            <person name="Frenette M."/>
            <person name="Labrie S."/>
        </authorList>
    </citation>
    <scope>NUCLEOTIDE SEQUENCE [LARGE SCALE GENOMIC DNA]</scope>
    <source>
        <strain evidence="1 2">LMA-1147</strain>
    </source>
</reference>
<dbReference type="EMBL" id="QVQA01000014">
    <property type="protein sequence ID" value="KAF5101167.1"/>
    <property type="molecule type" value="Genomic_DNA"/>
</dbReference>